<gene>
    <name evidence="10" type="ORF">TRIADDRAFT_5191</name>
</gene>
<feature type="transmembrane region" description="Helical" evidence="8">
    <location>
        <begin position="152"/>
        <end position="177"/>
    </location>
</feature>
<organism evidence="10 11">
    <name type="scientific">Trichoplax adhaerens</name>
    <name type="common">Trichoplax reptans</name>
    <dbReference type="NCBI Taxonomy" id="10228"/>
    <lineage>
        <taxon>Eukaryota</taxon>
        <taxon>Metazoa</taxon>
        <taxon>Placozoa</taxon>
        <taxon>Uniplacotomia</taxon>
        <taxon>Trichoplacea</taxon>
        <taxon>Trichoplacidae</taxon>
        <taxon>Trichoplax</taxon>
    </lineage>
</organism>
<evidence type="ECO:0000313" key="10">
    <source>
        <dbReference type="EMBL" id="EDV27372.1"/>
    </source>
</evidence>
<dbReference type="InterPro" id="IPR000276">
    <property type="entry name" value="GPCR_Rhodpsn"/>
</dbReference>
<dbReference type="GO" id="GO:0005886">
    <property type="term" value="C:plasma membrane"/>
    <property type="evidence" value="ECO:0000318"/>
    <property type="project" value="GO_Central"/>
</dbReference>
<dbReference type="Gene3D" id="1.20.1070.10">
    <property type="entry name" value="Rhodopsin 7-helix transmembrane proteins"/>
    <property type="match status" value="1"/>
</dbReference>
<dbReference type="PANTHER" id="PTHR24235">
    <property type="entry name" value="NEUROPEPTIDE Y RECEPTOR"/>
    <property type="match status" value="1"/>
</dbReference>
<feature type="non-terminal residue" evidence="10">
    <location>
        <position position="225"/>
    </location>
</feature>
<reference evidence="10 11" key="1">
    <citation type="journal article" date="2008" name="Nature">
        <title>The Trichoplax genome and the nature of placozoans.</title>
        <authorList>
            <person name="Srivastava M."/>
            <person name="Begovic E."/>
            <person name="Chapman J."/>
            <person name="Putnam N.H."/>
            <person name="Hellsten U."/>
            <person name="Kawashima T."/>
            <person name="Kuo A."/>
            <person name="Mitros T."/>
            <person name="Salamov A."/>
            <person name="Carpenter M.L."/>
            <person name="Signorovitch A.Y."/>
            <person name="Moreno M.A."/>
            <person name="Kamm K."/>
            <person name="Grimwood J."/>
            <person name="Schmutz J."/>
            <person name="Shapiro H."/>
            <person name="Grigoriev I.V."/>
            <person name="Buss L.W."/>
            <person name="Schierwater B."/>
            <person name="Dellaporta S.L."/>
            <person name="Rokhsar D.S."/>
        </authorList>
    </citation>
    <scope>NUCLEOTIDE SEQUENCE [LARGE SCALE GENOMIC DNA]</scope>
    <source>
        <strain evidence="10 11">Grell-BS-1999</strain>
    </source>
</reference>
<dbReference type="GeneID" id="6750983"/>
<evidence type="ECO:0000313" key="11">
    <source>
        <dbReference type="Proteomes" id="UP000009022"/>
    </source>
</evidence>
<evidence type="ECO:0000256" key="8">
    <source>
        <dbReference type="SAM" id="Phobius"/>
    </source>
</evidence>
<dbReference type="eggNOG" id="KOG3656">
    <property type="taxonomic scope" value="Eukaryota"/>
</dbReference>
<evidence type="ECO:0000256" key="2">
    <source>
        <dbReference type="ARBA" id="ARBA00022692"/>
    </source>
</evidence>
<dbReference type="PANTHER" id="PTHR24235:SF29">
    <property type="entry name" value="GH23382P"/>
    <property type="match status" value="1"/>
</dbReference>
<dbReference type="SUPFAM" id="SSF81321">
    <property type="entry name" value="Family A G protein-coupled receptor-like"/>
    <property type="match status" value="1"/>
</dbReference>
<dbReference type="CDD" id="cd00637">
    <property type="entry name" value="7tm_classA_rhodopsin-like"/>
    <property type="match status" value="1"/>
</dbReference>
<comment type="subcellular location">
    <subcellularLocation>
        <location evidence="1">Membrane</location>
        <topology evidence="1">Multi-pass membrane protein</topology>
    </subcellularLocation>
</comment>
<dbReference type="Proteomes" id="UP000009022">
    <property type="component" value="Unassembled WGS sequence"/>
</dbReference>
<feature type="transmembrane region" description="Helical" evidence="8">
    <location>
        <begin position="112"/>
        <end position="132"/>
    </location>
</feature>
<evidence type="ECO:0000256" key="3">
    <source>
        <dbReference type="ARBA" id="ARBA00022989"/>
    </source>
</evidence>
<feature type="non-terminal residue" evidence="10">
    <location>
        <position position="1"/>
    </location>
</feature>
<dbReference type="InParanoid" id="B3RN04"/>
<evidence type="ECO:0000259" key="9">
    <source>
        <dbReference type="PROSITE" id="PS50262"/>
    </source>
</evidence>
<keyword evidence="4" id="KW-0297">G-protein coupled receptor</keyword>
<evidence type="ECO:0000256" key="1">
    <source>
        <dbReference type="ARBA" id="ARBA00004141"/>
    </source>
</evidence>
<dbReference type="AlphaFoldDB" id="B3RN04"/>
<proteinExistence type="predicted"/>
<dbReference type="KEGG" id="tad:TRIADDRAFT_5191"/>
<sequence>TTLNAAGFIFNSIVMAYIIRNRYTQNAVNYLVGNLILSNILNSFQWSCGNIYVAIVQQAGWSFALMNIICKFSIYFWLVCYTASVGTLKLLSIERYRAIIHPLNPRLHGRKLIIILVILWLFAIIISLPVLYSVAANEILKYDCIVNISQSIFHLVHIIFLNFIDYILPVCVMIYCYTKVIIKLRKTSVQALRNKKLSAGERRKKRVVKMSIILTVCFIISALPW</sequence>
<accession>B3RN04</accession>
<feature type="transmembrane region" description="Helical" evidence="8">
    <location>
        <begin position="72"/>
        <end position="91"/>
    </location>
</feature>
<dbReference type="InterPro" id="IPR017452">
    <property type="entry name" value="GPCR_Rhodpsn_7TM"/>
</dbReference>
<dbReference type="GO" id="GO:0004930">
    <property type="term" value="F:G protein-coupled receptor activity"/>
    <property type="evidence" value="ECO:0000318"/>
    <property type="project" value="GO_Central"/>
</dbReference>
<dbReference type="OrthoDB" id="9046662at2759"/>
<evidence type="ECO:0000256" key="4">
    <source>
        <dbReference type="ARBA" id="ARBA00023040"/>
    </source>
</evidence>
<evidence type="ECO:0000256" key="7">
    <source>
        <dbReference type="ARBA" id="ARBA00023224"/>
    </source>
</evidence>
<feature type="domain" description="G-protein coupled receptors family 1 profile" evidence="9">
    <location>
        <begin position="10"/>
        <end position="225"/>
    </location>
</feature>
<evidence type="ECO:0000256" key="5">
    <source>
        <dbReference type="ARBA" id="ARBA00023136"/>
    </source>
</evidence>
<dbReference type="HOGENOM" id="CLU_009579_6_0_1"/>
<dbReference type="PhylomeDB" id="B3RN04"/>
<dbReference type="STRING" id="10228.B3RN04"/>
<evidence type="ECO:0000256" key="6">
    <source>
        <dbReference type="ARBA" id="ARBA00023170"/>
    </source>
</evidence>
<keyword evidence="2 8" id="KW-0812">Transmembrane</keyword>
<protein>
    <recommendedName>
        <fullName evidence="9">G-protein coupled receptors family 1 profile domain-containing protein</fullName>
    </recommendedName>
</protein>
<dbReference type="CTD" id="6750983"/>
<keyword evidence="5 8" id="KW-0472">Membrane</keyword>
<dbReference type="PROSITE" id="PS50262">
    <property type="entry name" value="G_PROTEIN_RECEP_F1_2"/>
    <property type="match status" value="1"/>
</dbReference>
<keyword evidence="7" id="KW-0807">Transducer</keyword>
<keyword evidence="3 8" id="KW-1133">Transmembrane helix</keyword>
<keyword evidence="6" id="KW-0675">Receptor</keyword>
<dbReference type="Pfam" id="PF00001">
    <property type="entry name" value="7tm_1"/>
    <property type="match status" value="1"/>
</dbReference>
<dbReference type="GO" id="GO:0032870">
    <property type="term" value="P:cellular response to hormone stimulus"/>
    <property type="evidence" value="ECO:0000318"/>
    <property type="project" value="GO_Central"/>
</dbReference>
<dbReference type="EMBL" id="DS985242">
    <property type="protein sequence ID" value="EDV27372.1"/>
    <property type="molecule type" value="Genomic_DNA"/>
</dbReference>
<dbReference type="PRINTS" id="PR00237">
    <property type="entry name" value="GPCRRHODOPSN"/>
</dbReference>
<keyword evidence="11" id="KW-1185">Reference proteome</keyword>
<dbReference type="OMA" id="MNIICKF"/>
<feature type="transmembrane region" description="Helical" evidence="8">
    <location>
        <begin position="207"/>
        <end position="224"/>
    </location>
</feature>
<dbReference type="RefSeq" id="XP_002109206.1">
    <property type="nucleotide sequence ID" value="XM_002109170.1"/>
</dbReference>
<name>B3RN04_TRIAD</name>
<dbReference type="GO" id="GO:0007186">
    <property type="term" value="P:G protein-coupled receptor signaling pathway"/>
    <property type="evidence" value="ECO:0000318"/>
    <property type="project" value="GO_Central"/>
</dbReference>